<feature type="region of interest" description="Disordered" evidence="1">
    <location>
        <begin position="109"/>
        <end position="162"/>
    </location>
</feature>
<dbReference type="Proteomes" id="UP000192257">
    <property type="component" value="Unassembled WGS sequence"/>
</dbReference>
<protein>
    <recommendedName>
        <fullName evidence="2">RNA-editing substrate-binding complex 7 protein domain-containing protein</fullName>
    </recommendedName>
</protein>
<gene>
    <name evidence="3" type="ORF">TM35_000072930</name>
</gene>
<dbReference type="RefSeq" id="XP_028884935.1">
    <property type="nucleotide sequence ID" value="XM_029023739.1"/>
</dbReference>
<reference evidence="3 4" key="1">
    <citation type="submission" date="2017-03" db="EMBL/GenBank/DDBJ databases">
        <title>An alternative strategy for trypanosome survival in the mammalian bloodstream revealed through genome and transcriptome analysis of the ubiquitous bovine parasite Trypanosoma (Megatrypanum) theileri.</title>
        <authorList>
            <person name="Kelly S."/>
            <person name="Ivens A."/>
            <person name="Mott A."/>
            <person name="O'Neill E."/>
            <person name="Emms D."/>
            <person name="Macleod O."/>
            <person name="Voorheis P."/>
            <person name="Matthews J."/>
            <person name="Matthews K."/>
            <person name="Carrington M."/>
        </authorList>
    </citation>
    <scope>NUCLEOTIDE SEQUENCE [LARGE SCALE GENOMIC DNA]</scope>
    <source>
        <strain evidence="3">Edinburgh</strain>
    </source>
</reference>
<evidence type="ECO:0000313" key="4">
    <source>
        <dbReference type="Proteomes" id="UP000192257"/>
    </source>
</evidence>
<evidence type="ECO:0000256" key="1">
    <source>
        <dbReference type="SAM" id="MobiDB-lite"/>
    </source>
</evidence>
<proteinExistence type="predicted"/>
<sequence length="162" mass="18321">MTLCSFGLRLLGRRPLLACSFAISESRRFALQSSTGGENLCREAAQSLFSMERFHRNSHVEGERRQVERQAWRELQKLPDSATENADINDITDVLGAWCYFSRFWEQGMRGPGEEEQGKSDESREKEIKVPSVERSGARFGAPTADEAPPPRANPLDEVLEF</sequence>
<evidence type="ECO:0000259" key="2">
    <source>
        <dbReference type="Pfam" id="PF26165"/>
    </source>
</evidence>
<feature type="domain" description="RNA-editing substrate-binding complex 7 protein" evidence="2">
    <location>
        <begin position="27"/>
        <end position="112"/>
    </location>
</feature>
<accession>A0A1X0P2U0</accession>
<dbReference type="InterPro" id="IPR058774">
    <property type="entry name" value="RESC7"/>
</dbReference>
<feature type="compositionally biased region" description="Basic and acidic residues" evidence="1">
    <location>
        <begin position="112"/>
        <end position="129"/>
    </location>
</feature>
<dbReference type="EMBL" id="NBCO01000007">
    <property type="protein sequence ID" value="ORC90869.1"/>
    <property type="molecule type" value="Genomic_DNA"/>
</dbReference>
<organism evidence="3 4">
    <name type="scientific">Trypanosoma theileri</name>
    <dbReference type="NCBI Taxonomy" id="67003"/>
    <lineage>
        <taxon>Eukaryota</taxon>
        <taxon>Discoba</taxon>
        <taxon>Euglenozoa</taxon>
        <taxon>Kinetoplastea</taxon>
        <taxon>Metakinetoplastina</taxon>
        <taxon>Trypanosomatida</taxon>
        <taxon>Trypanosomatidae</taxon>
        <taxon>Trypanosoma</taxon>
    </lineage>
</organism>
<dbReference type="VEuPathDB" id="TriTrypDB:TM35_000072930"/>
<keyword evidence="4" id="KW-1185">Reference proteome</keyword>
<name>A0A1X0P2U0_9TRYP</name>
<dbReference type="CDD" id="cd23679">
    <property type="entry name" value="RESC7"/>
    <property type="match status" value="1"/>
</dbReference>
<comment type="caution">
    <text evidence="3">The sequence shown here is derived from an EMBL/GenBank/DDBJ whole genome shotgun (WGS) entry which is preliminary data.</text>
</comment>
<dbReference type="Pfam" id="PF26165">
    <property type="entry name" value="RESC7"/>
    <property type="match status" value="1"/>
</dbReference>
<dbReference type="GeneID" id="39983519"/>
<dbReference type="AlphaFoldDB" id="A0A1X0P2U0"/>
<dbReference type="OrthoDB" id="251509at2759"/>
<evidence type="ECO:0000313" key="3">
    <source>
        <dbReference type="EMBL" id="ORC90869.1"/>
    </source>
</evidence>